<evidence type="ECO:0000256" key="6">
    <source>
        <dbReference type="ARBA" id="ARBA00022630"/>
    </source>
</evidence>
<dbReference type="Gene3D" id="3.50.50.60">
    <property type="entry name" value="FAD/NAD(P)-binding domain"/>
    <property type="match status" value="1"/>
</dbReference>
<dbReference type="EMBL" id="JBDXSU010000005">
    <property type="protein sequence ID" value="MFB5190403.1"/>
    <property type="molecule type" value="Genomic_DNA"/>
</dbReference>
<feature type="domain" description="FAD-dependent oxidoreductase 2 FAD-binding" evidence="13">
    <location>
        <begin position="7"/>
        <end position="377"/>
    </location>
</feature>
<dbReference type="InterPro" id="IPR036188">
    <property type="entry name" value="FAD/NAD-bd_sf"/>
</dbReference>
<comment type="cofactor">
    <cofactor evidence="1 12">
        <name>FAD</name>
        <dbReference type="ChEBI" id="CHEBI:57692"/>
    </cofactor>
</comment>
<dbReference type="Gene3D" id="1.20.58.100">
    <property type="entry name" value="Fumarate reductase/succinate dehydrogenase flavoprotein-like, C-terminal domain"/>
    <property type="match status" value="1"/>
</dbReference>
<comment type="catalytic activity">
    <reaction evidence="10">
        <text>L-aspartate + O2 = iminosuccinate + H2O2</text>
        <dbReference type="Rhea" id="RHEA:25876"/>
        <dbReference type="ChEBI" id="CHEBI:15379"/>
        <dbReference type="ChEBI" id="CHEBI:16240"/>
        <dbReference type="ChEBI" id="CHEBI:29991"/>
        <dbReference type="ChEBI" id="CHEBI:77875"/>
        <dbReference type="EC" id="1.4.3.16"/>
    </reaction>
    <physiologicalReaction direction="left-to-right" evidence="10">
        <dbReference type="Rhea" id="RHEA:25877"/>
    </physiologicalReaction>
</comment>
<dbReference type="Pfam" id="PF00890">
    <property type="entry name" value="FAD_binding_2"/>
    <property type="match status" value="1"/>
</dbReference>
<dbReference type="InterPro" id="IPR005288">
    <property type="entry name" value="NadB"/>
</dbReference>
<dbReference type="PRINTS" id="PR00368">
    <property type="entry name" value="FADPNR"/>
</dbReference>
<name>A0ABV5ADT0_9BACL</name>
<comment type="subcellular location">
    <subcellularLocation>
        <location evidence="12">Cytoplasm</location>
    </subcellularLocation>
</comment>
<keyword evidence="7 12" id="KW-0662">Pyridine nucleotide biosynthesis</keyword>
<dbReference type="GO" id="GO:0008734">
    <property type="term" value="F:L-aspartate oxidase activity"/>
    <property type="evidence" value="ECO:0007669"/>
    <property type="project" value="UniProtKB-EC"/>
</dbReference>
<dbReference type="PRINTS" id="PR00411">
    <property type="entry name" value="PNDRDTASEI"/>
</dbReference>
<dbReference type="Gene3D" id="3.90.700.10">
    <property type="entry name" value="Succinate dehydrogenase/fumarate reductase flavoprotein, catalytic domain"/>
    <property type="match status" value="1"/>
</dbReference>
<evidence type="ECO:0000256" key="5">
    <source>
        <dbReference type="ARBA" id="ARBA00021901"/>
    </source>
</evidence>
<evidence type="ECO:0000259" key="13">
    <source>
        <dbReference type="Pfam" id="PF00890"/>
    </source>
</evidence>
<organism evidence="15 16">
    <name type="scientific">Alicyclobacillus fastidiosus</name>
    <dbReference type="NCBI Taxonomy" id="392011"/>
    <lineage>
        <taxon>Bacteria</taxon>
        <taxon>Bacillati</taxon>
        <taxon>Bacillota</taxon>
        <taxon>Bacilli</taxon>
        <taxon>Bacillales</taxon>
        <taxon>Alicyclobacillaceae</taxon>
        <taxon>Alicyclobacillus</taxon>
    </lineage>
</organism>
<evidence type="ECO:0000256" key="12">
    <source>
        <dbReference type="RuleBase" id="RU362049"/>
    </source>
</evidence>
<evidence type="ECO:0000313" key="15">
    <source>
        <dbReference type="EMBL" id="MFB5190403.1"/>
    </source>
</evidence>
<keyword evidence="8 12" id="KW-0274">FAD</keyword>
<dbReference type="InterPro" id="IPR003953">
    <property type="entry name" value="FAD-dep_OxRdtase_2_FAD-bd"/>
</dbReference>
<evidence type="ECO:0000256" key="10">
    <source>
        <dbReference type="ARBA" id="ARBA00048305"/>
    </source>
</evidence>
<comment type="function">
    <text evidence="12">Catalyzes the oxidation of L-aspartate to iminoaspartate.</text>
</comment>
<evidence type="ECO:0000256" key="9">
    <source>
        <dbReference type="ARBA" id="ARBA00023002"/>
    </source>
</evidence>
<evidence type="ECO:0000256" key="2">
    <source>
        <dbReference type="ARBA" id="ARBA00004950"/>
    </source>
</evidence>
<dbReference type="SUPFAM" id="SSF51905">
    <property type="entry name" value="FAD/NAD(P)-binding domain"/>
    <property type="match status" value="1"/>
</dbReference>
<comment type="similarity">
    <text evidence="3 12">Belongs to the FAD-dependent oxidoreductase 2 family. NadB subfamily.</text>
</comment>
<dbReference type="EC" id="1.4.3.16" evidence="4 11"/>
<proteinExistence type="inferred from homology"/>
<evidence type="ECO:0000256" key="11">
    <source>
        <dbReference type="NCBIfam" id="TIGR00551"/>
    </source>
</evidence>
<dbReference type="SUPFAM" id="SSF46977">
    <property type="entry name" value="Succinate dehydrogenase/fumarate reductase flavoprotein C-terminal domain"/>
    <property type="match status" value="1"/>
</dbReference>
<sequence>MEILEADFVIIGSGLAGSVAAYLLSELGEVLLVSKEPPTKSNSFGAQGGIAAAIDPEDAPALHEADTLHAGVELCDRKVVAQLTEQAPKLVRWLAEIGVPFDTRRAGEFALGLEGAHSRPRILHAGGDATGRKVMETLTDAVSQLNHVRRVANVHISTLLQNDQGSVIGALGWREGNSSHCTQFNARRGTILATGGAGQLFQRTTNPTGATGDGIALAYNAGAHLRNLEFVQFHPTALDGGDSQCFLISEAVRGAGAVLVDADGKPIMSDYPLRDLEPRDVVARAMYSYTERKQSVYLDCRGIHHFAEQFPTIYQYCRSRGLHPDVDWLPVSPAAHFMMGGITSTLAGRTSVQGLYALGEVAATGVHGANRLASNSLLECLVMAFSLAEEMRSMKTKPATDRIIAQPASPDEWHPQPEPIHIVQSVMWEAAGIIRDEGSLKRGLDVLGALRQAYPNSLTVCAASLVIRSAMLRRESRGAHYRRDFPRLDPSLNEIDTVISLEDAAHQFWQFGRAGLVQV</sequence>
<keyword evidence="16" id="KW-1185">Reference proteome</keyword>
<evidence type="ECO:0000256" key="1">
    <source>
        <dbReference type="ARBA" id="ARBA00001974"/>
    </source>
</evidence>
<dbReference type="NCBIfam" id="TIGR00551">
    <property type="entry name" value="nadB"/>
    <property type="match status" value="1"/>
</dbReference>
<gene>
    <name evidence="15" type="primary">nadB</name>
    <name evidence="15" type="ORF">KKP3000_003849</name>
</gene>
<dbReference type="InterPro" id="IPR027477">
    <property type="entry name" value="Succ_DH/fumarate_Rdtase_cat_sf"/>
</dbReference>
<keyword evidence="6 12" id="KW-0285">Flavoprotein</keyword>
<comment type="pathway">
    <text evidence="2 12">Cofactor biosynthesis; NAD(+) biosynthesis; iminoaspartate from L-aspartate (oxidase route): step 1/1.</text>
</comment>
<reference evidence="15 16" key="1">
    <citation type="journal article" date="2024" name="Int. J. Mol. Sci.">
        <title>Exploration of Alicyclobacillus spp. Genome in Search of Antibiotic Resistance.</title>
        <authorList>
            <person name="Bucka-Kolendo J."/>
            <person name="Kiousi D.E."/>
            <person name="Dekowska A."/>
            <person name="Mikolajczuk-Szczyrba A."/>
            <person name="Karadedos D.M."/>
            <person name="Michael P."/>
            <person name="Galanis A."/>
            <person name="Sokolowska B."/>
        </authorList>
    </citation>
    <scope>NUCLEOTIDE SEQUENCE [LARGE SCALE GENOMIC DNA]</scope>
    <source>
        <strain evidence="15 16">KKP 3000</strain>
    </source>
</reference>
<dbReference type="PANTHER" id="PTHR42716">
    <property type="entry name" value="L-ASPARTATE OXIDASE"/>
    <property type="match status" value="1"/>
</dbReference>
<accession>A0ABV5ADT0</accession>
<dbReference type="SUPFAM" id="SSF56425">
    <property type="entry name" value="Succinate dehydrogenase/fumarate reductase flavoprotein, catalytic domain"/>
    <property type="match status" value="1"/>
</dbReference>
<dbReference type="InterPro" id="IPR037099">
    <property type="entry name" value="Fum_R/Succ_DH_flav-like_C_sf"/>
</dbReference>
<evidence type="ECO:0000313" key="16">
    <source>
        <dbReference type="Proteomes" id="UP001579974"/>
    </source>
</evidence>
<protein>
    <recommendedName>
        <fullName evidence="5 11">L-aspartate oxidase</fullName>
        <ecNumber evidence="4 11">1.4.3.16</ecNumber>
    </recommendedName>
</protein>
<feature type="domain" description="Fumarate reductase/succinate dehydrogenase flavoprotein-like C-terminal" evidence="14">
    <location>
        <begin position="462"/>
        <end position="488"/>
    </location>
</feature>
<dbReference type="Proteomes" id="UP001579974">
    <property type="component" value="Unassembled WGS sequence"/>
</dbReference>
<evidence type="ECO:0000256" key="7">
    <source>
        <dbReference type="ARBA" id="ARBA00022642"/>
    </source>
</evidence>
<comment type="caution">
    <text evidence="15">The sequence shown here is derived from an EMBL/GenBank/DDBJ whole genome shotgun (WGS) entry which is preliminary data.</text>
</comment>
<evidence type="ECO:0000256" key="4">
    <source>
        <dbReference type="ARBA" id="ARBA00012173"/>
    </source>
</evidence>
<evidence type="ECO:0000256" key="3">
    <source>
        <dbReference type="ARBA" id="ARBA00008562"/>
    </source>
</evidence>
<evidence type="ECO:0000256" key="8">
    <source>
        <dbReference type="ARBA" id="ARBA00022827"/>
    </source>
</evidence>
<dbReference type="RefSeq" id="WP_275473550.1">
    <property type="nucleotide sequence ID" value="NZ_CP162940.1"/>
</dbReference>
<evidence type="ECO:0000259" key="14">
    <source>
        <dbReference type="Pfam" id="PF02910"/>
    </source>
</evidence>
<dbReference type="PANTHER" id="PTHR42716:SF2">
    <property type="entry name" value="L-ASPARTATE OXIDASE, CHLOROPLASTIC"/>
    <property type="match status" value="1"/>
</dbReference>
<dbReference type="Pfam" id="PF02910">
    <property type="entry name" value="Succ_DH_flav_C"/>
    <property type="match status" value="1"/>
</dbReference>
<keyword evidence="9 12" id="KW-0560">Oxidoreductase</keyword>
<dbReference type="InterPro" id="IPR015939">
    <property type="entry name" value="Fum_Rdtase/Succ_DH_flav-like_C"/>
</dbReference>